<dbReference type="GO" id="GO:0032259">
    <property type="term" value="P:methylation"/>
    <property type="evidence" value="ECO:0007669"/>
    <property type="project" value="UniProtKB-KW"/>
</dbReference>
<proteinExistence type="predicted"/>
<name>A0A101RN78_9ACTN</name>
<comment type="caution">
    <text evidence="2">The sequence shown here is derived from an EMBL/GenBank/DDBJ whole genome shotgun (WGS) entry which is preliminary data.</text>
</comment>
<dbReference type="InterPro" id="IPR041698">
    <property type="entry name" value="Methyltransf_25"/>
</dbReference>
<accession>A0A101RN78</accession>
<dbReference type="RefSeq" id="WP_062246593.1">
    <property type="nucleotide sequence ID" value="NZ_JBPJFL010000001.1"/>
</dbReference>
<dbReference type="GO" id="GO:0008168">
    <property type="term" value="F:methyltransferase activity"/>
    <property type="evidence" value="ECO:0007669"/>
    <property type="project" value="UniProtKB-KW"/>
</dbReference>
<reference evidence="2 3" key="1">
    <citation type="submission" date="2015-10" db="EMBL/GenBank/DDBJ databases">
        <title>Draft genome sequence of Streptomyces griseorubiginosus DSM 40469, type strain for the species Streptomyces griseorubiginosus.</title>
        <authorList>
            <person name="Ruckert C."/>
            <person name="Winkler A."/>
            <person name="Kalinowski J."/>
            <person name="Kampfer P."/>
            <person name="Glaeser S."/>
        </authorList>
    </citation>
    <scope>NUCLEOTIDE SEQUENCE [LARGE SCALE GENOMIC DNA]</scope>
    <source>
        <strain evidence="2 3">DSM 40469</strain>
    </source>
</reference>
<sequence>MHQLEISDLITAVDPRSGLRLPVRRAEVIEQLQASGDGRAAGIVAGLPADQDGVLDPDAVDRLLISVHTELQRLSEELRIGERLVHVLGPLLAAVRATTRQSGPYCLVDVGCGLGCLVRWLAATNALGADVELIGVDLDASLVGEAERLAHAEGLNCRFIHGNAFDMPKAATVYVSTGVLHHFRGAALTEFFKAQATSPAQAFCHFDIAATRLAPIGAWIYHRARMRHPLGRHDGVVSARRAHSDETLLRAADVPGIRPLLYEPRGTVNPFCTTLRPVIGVRPPLEEPLRRALGRAARRLVGPEYLVEAAR</sequence>
<dbReference type="InterPro" id="IPR029063">
    <property type="entry name" value="SAM-dependent_MTases_sf"/>
</dbReference>
<evidence type="ECO:0000313" key="2">
    <source>
        <dbReference type="EMBL" id="KUN58493.1"/>
    </source>
</evidence>
<keyword evidence="3" id="KW-1185">Reference proteome</keyword>
<dbReference type="AlphaFoldDB" id="A0A101RN78"/>
<evidence type="ECO:0000313" key="3">
    <source>
        <dbReference type="Proteomes" id="UP000054375"/>
    </source>
</evidence>
<gene>
    <name evidence="2" type="ORF">AQJ54_41300</name>
</gene>
<dbReference type="Gene3D" id="3.40.50.150">
    <property type="entry name" value="Vaccinia Virus protein VP39"/>
    <property type="match status" value="1"/>
</dbReference>
<dbReference type="Pfam" id="PF13649">
    <property type="entry name" value="Methyltransf_25"/>
    <property type="match status" value="1"/>
</dbReference>
<dbReference type="Proteomes" id="UP000054375">
    <property type="component" value="Unassembled WGS sequence"/>
</dbReference>
<dbReference type="SUPFAM" id="SSF53335">
    <property type="entry name" value="S-adenosyl-L-methionine-dependent methyltransferases"/>
    <property type="match status" value="1"/>
</dbReference>
<dbReference type="EMBL" id="LMWV01000045">
    <property type="protein sequence ID" value="KUN58493.1"/>
    <property type="molecule type" value="Genomic_DNA"/>
</dbReference>
<organism evidence="2 3">
    <name type="scientific">Streptomyces griseorubiginosus</name>
    <dbReference type="NCBI Taxonomy" id="67304"/>
    <lineage>
        <taxon>Bacteria</taxon>
        <taxon>Bacillati</taxon>
        <taxon>Actinomycetota</taxon>
        <taxon>Actinomycetes</taxon>
        <taxon>Kitasatosporales</taxon>
        <taxon>Streptomycetaceae</taxon>
        <taxon>Streptomyces</taxon>
    </lineage>
</organism>
<keyword evidence="2" id="KW-0489">Methyltransferase</keyword>
<dbReference type="CDD" id="cd02440">
    <property type="entry name" value="AdoMet_MTases"/>
    <property type="match status" value="1"/>
</dbReference>
<evidence type="ECO:0000259" key="1">
    <source>
        <dbReference type="Pfam" id="PF13649"/>
    </source>
</evidence>
<feature type="domain" description="Methyltransferase" evidence="1">
    <location>
        <begin position="108"/>
        <end position="193"/>
    </location>
</feature>
<keyword evidence="2" id="KW-0808">Transferase</keyword>
<protein>
    <submittedName>
        <fullName evidence="2">Methyltransferase type 11</fullName>
    </submittedName>
</protein>